<dbReference type="InterPro" id="IPR014868">
    <property type="entry name" value="Cadherin_pro_dom"/>
</dbReference>
<evidence type="ECO:0000256" key="3">
    <source>
        <dbReference type="ARBA" id="ARBA00022889"/>
    </source>
</evidence>
<keyword evidence="8" id="KW-1185">Reference proteome</keyword>
<dbReference type="GO" id="GO:0005509">
    <property type="term" value="F:calcium ion binding"/>
    <property type="evidence" value="ECO:0007669"/>
    <property type="project" value="InterPro"/>
</dbReference>
<keyword evidence="2" id="KW-1003">Cell membrane</keyword>
<feature type="domain" description="Cadherin prodomain" evidence="6">
    <location>
        <begin position="3"/>
        <end position="67"/>
    </location>
</feature>
<keyword evidence="4" id="KW-0472">Membrane</keyword>
<sequence length="100" mass="11449">MIVNFEACHRNERITFESSDPKFSVRPDGTLYAERDLTDLSEPVRLVLTARGNKHVRIWKTIVNLVIIRHPRSNLNQVRLRVGGGRGGSRKEFHLGDISK</sequence>
<reference evidence="7" key="1">
    <citation type="submission" date="2020-07" db="EMBL/GenBank/DDBJ databases">
        <title>Clarias magur genome sequencing, assembly and annotation.</title>
        <authorList>
            <person name="Kushwaha B."/>
            <person name="Kumar R."/>
            <person name="Das P."/>
            <person name="Joshi C.G."/>
            <person name="Kumar D."/>
            <person name="Nagpure N.S."/>
            <person name="Pandey M."/>
            <person name="Agarwal S."/>
            <person name="Srivastava S."/>
            <person name="Singh M."/>
            <person name="Sahoo L."/>
            <person name="Jayasankar P."/>
            <person name="Meher P.K."/>
            <person name="Koringa P.G."/>
            <person name="Iquebal M.A."/>
            <person name="Das S.P."/>
            <person name="Bit A."/>
            <person name="Patnaik S."/>
            <person name="Patel N."/>
            <person name="Shah T.M."/>
            <person name="Hinsu A."/>
            <person name="Jena J.K."/>
        </authorList>
    </citation>
    <scope>NUCLEOTIDE SEQUENCE</scope>
    <source>
        <strain evidence="7">CIFAMagur01</strain>
        <tissue evidence="7">Testis</tissue>
    </source>
</reference>
<comment type="subcellular location">
    <subcellularLocation>
        <location evidence="1">Cell membrane</location>
    </subcellularLocation>
</comment>
<evidence type="ECO:0000313" key="8">
    <source>
        <dbReference type="Proteomes" id="UP000727407"/>
    </source>
</evidence>
<organism evidence="7 8">
    <name type="scientific">Clarias magur</name>
    <name type="common">Asian catfish</name>
    <name type="synonym">Macropteronotus magur</name>
    <dbReference type="NCBI Taxonomy" id="1594786"/>
    <lineage>
        <taxon>Eukaryota</taxon>
        <taxon>Metazoa</taxon>
        <taxon>Chordata</taxon>
        <taxon>Craniata</taxon>
        <taxon>Vertebrata</taxon>
        <taxon>Euteleostomi</taxon>
        <taxon>Actinopterygii</taxon>
        <taxon>Neopterygii</taxon>
        <taxon>Teleostei</taxon>
        <taxon>Ostariophysi</taxon>
        <taxon>Siluriformes</taxon>
        <taxon>Clariidae</taxon>
        <taxon>Clarias</taxon>
    </lineage>
</organism>
<dbReference type="Pfam" id="PF08758">
    <property type="entry name" value="Cadherin_pro"/>
    <property type="match status" value="1"/>
</dbReference>
<evidence type="ECO:0000256" key="4">
    <source>
        <dbReference type="ARBA" id="ARBA00023136"/>
    </source>
</evidence>
<evidence type="ECO:0000259" key="6">
    <source>
        <dbReference type="SMART" id="SM01055"/>
    </source>
</evidence>
<dbReference type="GO" id="GO:0007155">
    <property type="term" value="P:cell adhesion"/>
    <property type="evidence" value="ECO:0007669"/>
    <property type="project" value="UniProtKB-KW"/>
</dbReference>
<dbReference type="OrthoDB" id="6079678at2759"/>
<evidence type="ECO:0000256" key="1">
    <source>
        <dbReference type="ARBA" id="ARBA00004236"/>
    </source>
</evidence>
<proteinExistence type="predicted"/>
<evidence type="ECO:0000256" key="2">
    <source>
        <dbReference type="ARBA" id="ARBA00022475"/>
    </source>
</evidence>
<accession>A0A8J4U2L5</accession>
<dbReference type="AlphaFoldDB" id="A0A8J4U2L5"/>
<keyword evidence="5" id="KW-0325">Glycoprotein</keyword>
<protein>
    <submittedName>
        <fullName evidence="7">Cadherin-4-like isoform X1</fullName>
    </submittedName>
</protein>
<dbReference type="InterPro" id="IPR015919">
    <property type="entry name" value="Cadherin-like_sf"/>
</dbReference>
<evidence type="ECO:0000313" key="7">
    <source>
        <dbReference type="EMBL" id="KAF5904600.1"/>
    </source>
</evidence>
<dbReference type="GO" id="GO:0005886">
    <property type="term" value="C:plasma membrane"/>
    <property type="evidence" value="ECO:0007669"/>
    <property type="project" value="UniProtKB-SubCell"/>
</dbReference>
<keyword evidence="3" id="KW-0130">Cell adhesion</keyword>
<gene>
    <name evidence="7" type="primary">cdh4</name>
    <name evidence="7" type="ORF">DAT39_005656</name>
</gene>
<dbReference type="Proteomes" id="UP000727407">
    <property type="component" value="Unassembled WGS sequence"/>
</dbReference>
<comment type="caution">
    <text evidence="7">The sequence shown here is derived from an EMBL/GenBank/DDBJ whole genome shotgun (WGS) entry which is preliminary data.</text>
</comment>
<dbReference type="Gene3D" id="2.60.40.60">
    <property type="entry name" value="Cadherins"/>
    <property type="match status" value="1"/>
</dbReference>
<dbReference type="SUPFAM" id="SSF49313">
    <property type="entry name" value="Cadherin-like"/>
    <property type="match status" value="1"/>
</dbReference>
<dbReference type="SMART" id="SM01055">
    <property type="entry name" value="Cadherin_pro"/>
    <property type="match status" value="1"/>
</dbReference>
<dbReference type="EMBL" id="QNUK01000055">
    <property type="protein sequence ID" value="KAF5904600.1"/>
    <property type="molecule type" value="Genomic_DNA"/>
</dbReference>
<evidence type="ECO:0000256" key="5">
    <source>
        <dbReference type="ARBA" id="ARBA00023180"/>
    </source>
</evidence>
<name>A0A8J4U2L5_CLAMG</name>